<dbReference type="SMART" id="SM00354">
    <property type="entry name" value="HTH_LACI"/>
    <property type="match status" value="1"/>
</dbReference>
<dbReference type="EMBL" id="WKJI01000003">
    <property type="protein sequence ID" value="MRX47866.1"/>
    <property type="molecule type" value="Genomic_DNA"/>
</dbReference>
<evidence type="ECO:0000313" key="5">
    <source>
        <dbReference type="EMBL" id="MRX47866.1"/>
    </source>
</evidence>
<dbReference type="InterPro" id="IPR028082">
    <property type="entry name" value="Peripla_BP_I"/>
</dbReference>
<dbReference type="Pfam" id="PF13377">
    <property type="entry name" value="Peripla_BP_3"/>
    <property type="match status" value="1"/>
</dbReference>
<dbReference type="RefSeq" id="WP_154287978.1">
    <property type="nucleotide sequence ID" value="NZ_WKJI01000003.1"/>
</dbReference>
<evidence type="ECO:0000256" key="2">
    <source>
        <dbReference type="ARBA" id="ARBA00023125"/>
    </source>
</evidence>
<keyword evidence="1" id="KW-0805">Transcription regulation</keyword>
<dbReference type="Pfam" id="PF00356">
    <property type="entry name" value="LacI"/>
    <property type="match status" value="1"/>
</dbReference>
<dbReference type="CDD" id="cd06267">
    <property type="entry name" value="PBP1_LacI_sugar_binding-like"/>
    <property type="match status" value="1"/>
</dbReference>
<name>A0A7K0FPI0_9SPHI</name>
<dbReference type="PANTHER" id="PTHR30146:SF109">
    <property type="entry name" value="HTH-TYPE TRANSCRIPTIONAL REGULATOR GALS"/>
    <property type="match status" value="1"/>
</dbReference>
<dbReference type="Proteomes" id="UP000462931">
    <property type="component" value="Unassembled WGS sequence"/>
</dbReference>
<dbReference type="SUPFAM" id="SSF47413">
    <property type="entry name" value="lambda repressor-like DNA-binding domains"/>
    <property type="match status" value="1"/>
</dbReference>
<evidence type="ECO:0000313" key="6">
    <source>
        <dbReference type="Proteomes" id="UP000462931"/>
    </source>
</evidence>
<keyword evidence="2" id="KW-0238">DNA-binding</keyword>
<dbReference type="PANTHER" id="PTHR30146">
    <property type="entry name" value="LACI-RELATED TRANSCRIPTIONAL REPRESSOR"/>
    <property type="match status" value="1"/>
</dbReference>
<proteinExistence type="predicted"/>
<reference evidence="5 6" key="1">
    <citation type="submission" date="2019-11" db="EMBL/GenBank/DDBJ databases">
        <authorList>
            <person name="Cheng Q."/>
            <person name="Yang Z."/>
        </authorList>
    </citation>
    <scope>NUCLEOTIDE SEQUENCE [LARGE SCALE GENOMIC DNA]</scope>
    <source>
        <strain evidence="5 6">HX-22-1</strain>
    </source>
</reference>
<dbReference type="InterPro" id="IPR010982">
    <property type="entry name" value="Lambda_DNA-bd_dom_sf"/>
</dbReference>
<dbReference type="Gene3D" id="3.40.50.2300">
    <property type="match status" value="2"/>
</dbReference>
<evidence type="ECO:0000256" key="3">
    <source>
        <dbReference type="ARBA" id="ARBA00023163"/>
    </source>
</evidence>
<dbReference type="GO" id="GO:0003700">
    <property type="term" value="F:DNA-binding transcription factor activity"/>
    <property type="evidence" value="ECO:0007669"/>
    <property type="project" value="TreeGrafter"/>
</dbReference>
<sequence>MSKVNLKELAKALNLSVSTVSRALSNSHEISQETKEKVKHLAEKLNYQPNPHAMSLRSQKTKTIAVIIPELSNNFFALAIDGIESIMQTAGYQLLIYLSHEDQQKEVSIVNKLEGRVDGVLICMATETHDISHLRGLKEKKIPIVFFDRVSNKLNTVKVITNDIESAYKATEHLIERGAQRIAYISLSLNISVDQKRMQGCLRALEDYKYTGEQKRVLSCTINDEENYELIKKLLSSPNRPDAVFTCVERLAITTYTVCKDLGLSIPKDVKVVTFSNMPAAALLSPPLTTVSQPAYEIGKAAAQAILDALNKNIVELKDEKIILPSVLIERAST</sequence>
<accession>A0A7K0FPI0</accession>
<dbReference type="GO" id="GO:0000976">
    <property type="term" value="F:transcription cis-regulatory region binding"/>
    <property type="evidence" value="ECO:0007669"/>
    <property type="project" value="TreeGrafter"/>
</dbReference>
<dbReference type="PROSITE" id="PS50932">
    <property type="entry name" value="HTH_LACI_2"/>
    <property type="match status" value="1"/>
</dbReference>
<dbReference type="InterPro" id="IPR046335">
    <property type="entry name" value="LacI/GalR-like_sensor"/>
</dbReference>
<dbReference type="AlphaFoldDB" id="A0A7K0FPI0"/>
<protein>
    <submittedName>
        <fullName evidence="5">Substrate-binding domain-containing protein</fullName>
    </submittedName>
</protein>
<keyword evidence="3" id="KW-0804">Transcription</keyword>
<dbReference type="SUPFAM" id="SSF53822">
    <property type="entry name" value="Periplasmic binding protein-like I"/>
    <property type="match status" value="1"/>
</dbReference>
<evidence type="ECO:0000259" key="4">
    <source>
        <dbReference type="PROSITE" id="PS50932"/>
    </source>
</evidence>
<dbReference type="Gene3D" id="1.10.260.40">
    <property type="entry name" value="lambda repressor-like DNA-binding domains"/>
    <property type="match status" value="1"/>
</dbReference>
<gene>
    <name evidence="5" type="ORF">GJJ64_11745</name>
</gene>
<organism evidence="5 6">
    <name type="scientific">Pedobacter puniceum</name>
    <dbReference type="NCBI Taxonomy" id="2666136"/>
    <lineage>
        <taxon>Bacteria</taxon>
        <taxon>Pseudomonadati</taxon>
        <taxon>Bacteroidota</taxon>
        <taxon>Sphingobacteriia</taxon>
        <taxon>Sphingobacteriales</taxon>
        <taxon>Sphingobacteriaceae</taxon>
        <taxon>Pedobacter</taxon>
    </lineage>
</organism>
<evidence type="ECO:0000256" key="1">
    <source>
        <dbReference type="ARBA" id="ARBA00023015"/>
    </source>
</evidence>
<comment type="caution">
    <text evidence="5">The sequence shown here is derived from an EMBL/GenBank/DDBJ whole genome shotgun (WGS) entry which is preliminary data.</text>
</comment>
<keyword evidence="6" id="KW-1185">Reference proteome</keyword>
<feature type="domain" description="HTH lacI-type" evidence="4">
    <location>
        <begin position="4"/>
        <end position="58"/>
    </location>
</feature>
<dbReference type="CDD" id="cd01392">
    <property type="entry name" value="HTH_LacI"/>
    <property type="match status" value="1"/>
</dbReference>
<dbReference type="InterPro" id="IPR000843">
    <property type="entry name" value="HTH_LacI"/>
</dbReference>